<dbReference type="AlphaFoldDB" id="A0AAD4BNE1"/>
<accession>A0AAD4BNE1</accession>
<dbReference type="EMBL" id="WHUW01000026">
    <property type="protein sequence ID" value="KAF8435021.1"/>
    <property type="molecule type" value="Genomic_DNA"/>
</dbReference>
<proteinExistence type="predicted"/>
<keyword evidence="2" id="KW-1185">Reference proteome</keyword>
<dbReference type="Proteomes" id="UP001194468">
    <property type="component" value="Unassembled WGS sequence"/>
</dbReference>
<name>A0AAD4BNE1_BOLED</name>
<reference evidence="1" key="1">
    <citation type="submission" date="2019-10" db="EMBL/GenBank/DDBJ databases">
        <authorList>
            <consortium name="DOE Joint Genome Institute"/>
            <person name="Kuo A."/>
            <person name="Miyauchi S."/>
            <person name="Kiss E."/>
            <person name="Drula E."/>
            <person name="Kohler A."/>
            <person name="Sanchez-Garcia M."/>
            <person name="Andreopoulos B."/>
            <person name="Barry K.W."/>
            <person name="Bonito G."/>
            <person name="Buee M."/>
            <person name="Carver A."/>
            <person name="Chen C."/>
            <person name="Cichocki N."/>
            <person name="Clum A."/>
            <person name="Culley D."/>
            <person name="Crous P.W."/>
            <person name="Fauchery L."/>
            <person name="Girlanda M."/>
            <person name="Hayes R."/>
            <person name="Keri Z."/>
            <person name="LaButti K."/>
            <person name="Lipzen A."/>
            <person name="Lombard V."/>
            <person name="Magnuson J."/>
            <person name="Maillard F."/>
            <person name="Morin E."/>
            <person name="Murat C."/>
            <person name="Nolan M."/>
            <person name="Ohm R."/>
            <person name="Pangilinan J."/>
            <person name="Pereira M."/>
            <person name="Perotto S."/>
            <person name="Peter M."/>
            <person name="Riley R."/>
            <person name="Sitrit Y."/>
            <person name="Stielow B."/>
            <person name="Szollosi G."/>
            <person name="Zifcakova L."/>
            <person name="Stursova M."/>
            <person name="Spatafora J.W."/>
            <person name="Tedersoo L."/>
            <person name="Vaario L.-M."/>
            <person name="Yamada A."/>
            <person name="Yan M."/>
            <person name="Wang P."/>
            <person name="Xu J."/>
            <person name="Bruns T."/>
            <person name="Baldrian P."/>
            <person name="Vilgalys R."/>
            <person name="Henrissat B."/>
            <person name="Grigoriev I.V."/>
            <person name="Hibbett D."/>
            <person name="Nagy L.G."/>
            <person name="Martin F.M."/>
        </authorList>
    </citation>
    <scope>NUCLEOTIDE SEQUENCE</scope>
    <source>
        <strain evidence="1">BED1</strain>
    </source>
</reference>
<organism evidence="1 2">
    <name type="scientific">Boletus edulis BED1</name>
    <dbReference type="NCBI Taxonomy" id="1328754"/>
    <lineage>
        <taxon>Eukaryota</taxon>
        <taxon>Fungi</taxon>
        <taxon>Dikarya</taxon>
        <taxon>Basidiomycota</taxon>
        <taxon>Agaricomycotina</taxon>
        <taxon>Agaricomycetes</taxon>
        <taxon>Agaricomycetidae</taxon>
        <taxon>Boletales</taxon>
        <taxon>Boletineae</taxon>
        <taxon>Boletaceae</taxon>
        <taxon>Boletoideae</taxon>
        <taxon>Boletus</taxon>
    </lineage>
</organism>
<reference evidence="1" key="2">
    <citation type="journal article" date="2020" name="Nat. Commun.">
        <title>Large-scale genome sequencing of mycorrhizal fungi provides insights into the early evolution of symbiotic traits.</title>
        <authorList>
            <person name="Miyauchi S."/>
            <person name="Kiss E."/>
            <person name="Kuo A."/>
            <person name="Drula E."/>
            <person name="Kohler A."/>
            <person name="Sanchez-Garcia M."/>
            <person name="Morin E."/>
            <person name="Andreopoulos B."/>
            <person name="Barry K.W."/>
            <person name="Bonito G."/>
            <person name="Buee M."/>
            <person name="Carver A."/>
            <person name="Chen C."/>
            <person name="Cichocki N."/>
            <person name="Clum A."/>
            <person name="Culley D."/>
            <person name="Crous P.W."/>
            <person name="Fauchery L."/>
            <person name="Girlanda M."/>
            <person name="Hayes R.D."/>
            <person name="Keri Z."/>
            <person name="LaButti K."/>
            <person name="Lipzen A."/>
            <person name="Lombard V."/>
            <person name="Magnuson J."/>
            <person name="Maillard F."/>
            <person name="Murat C."/>
            <person name="Nolan M."/>
            <person name="Ohm R.A."/>
            <person name="Pangilinan J."/>
            <person name="Pereira M.F."/>
            <person name="Perotto S."/>
            <person name="Peter M."/>
            <person name="Pfister S."/>
            <person name="Riley R."/>
            <person name="Sitrit Y."/>
            <person name="Stielow J.B."/>
            <person name="Szollosi G."/>
            <person name="Zifcakova L."/>
            <person name="Stursova M."/>
            <person name="Spatafora J.W."/>
            <person name="Tedersoo L."/>
            <person name="Vaario L.M."/>
            <person name="Yamada A."/>
            <person name="Yan M."/>
            <person name="Wang P."/>
            <person name="Xu J."/>
            <person name="Bruns T."/>
            <person name="Baldrian P."/>
            <person name="Vilgalys R."/>
            <person name="Dunand C."/>
            <person name="Henrissat B."/>
            <person name="Grigoriev I.V."/>
            <person name="Hibbett D."/>
            <person name="Nagy L.G."/>
            <person name="Martin F.M."/>
        </authorList>
    </citation>
    <scope>NUCLEOTIDE SEQUENCE</scope>
    <source>
        <strain evidence="1">BED1</strain>
    </source>
</reference>
<comment type="caution">
    <text evidence="1">The sequence shown here is derived from an EMBL/GenBank/DDBJ whole genome shotgun (WGS) entry which is preliminary data.</text>
</comment>
<gene>
    <name evidence="1" type="ORF">L210DRAFT_3506340</name>
</gene>
<evidence type="ECO:0000313" key="1">
    <source>
        <dbReference type="EMBL" id="KAF8435021.1"/>
    </source>
</evidence>
<protein>
    <submittedName>
        <fullName evidence="1">Uncharacterized protein</fullName>
    </submittedName>
</protein>
<evidence type="ECO:0000313" key="2">
    <source>
        <dbReference type="Proteomes" id="UP001194468"/>
    </source>
</evidence>
<sequence>MSPDDIALENVIKQIEFSVSFQLHCVLSLVRCNYPAAPNTPLNSTFIRKTFSSFQPSEGPFVLGYAMCFGLMGVLSVQCFDALPRRLVIYFTKFPNDRTWIRVLGKLASPSESVTPLMFEVHSRSLSRGAFGRERDTCTWAITRSAVTITLITASSDADGVGVISCAAGLGHSSHPGMPCRLFERQPLEGPGVDAYDALLVMFLLRHHSWEIFNGIDREPPGSPENVTDQCAQTELLAYLQTTFTLQPKVSYTSANRIGNSQTVTSCGVVKQQRSMFAGSDKLVSPLFVLLNCGREAGLGIRTFLHSPGSSPYPTPISCHVLPYWIQDERRVDGPQVCLLSIPSSRTPADGDNININPSVWLVL</sequence>